<evidence type="ECO:0000256" key="2">
    <source>
        <dbReference type="SAM" id="Phobius"/>
    </source>
</evidence>
<evidence type="ECO:0000313" key="3">
    <source>
        <dbReference type="EMBL" id="KYC37028.1"/>
    </source>
</evidence>
<feature type="compositionally biased region" description="Low complexity" evidence="1">
    <location>
        <begin position="577"/>
        <end position="605"/>
    </location>
</feature>
<dbReference type="InterPro" id="IPR027417">
    <property type="entry name" value="P-loop_NTPase"/>
</dbReference>
<comment type="caution">
    <text evidence="3">The sequence shown here is derived from an EMBL/GenBank/DDBJ whole genome shotgun (WGS) entry which is preliminary data.</text>
</comment>
<dbReference type="OrthoDB" id="526729at2"/>
<dbReference type="AlphaFoldDB" id="A0A139WX63"/>
<feature type="transmembrane region" description="Helical" evidence="2">
    <location>
        <begin position="537"/>
        <end position="557"/>
    </location>
</feature>
<gene>
    <name evidence="3" type="ORF">WA1_46135</name>
</gene>
<organism evidence="3 4">
    <name type="scientific">Scytonema hofmannii PCC 7110</name>
    <dbReference type="NCBI Taxonomy" id="128403"/>
    <lineage>
        <taxon>Bacteria</taxon>
        <taxon>Bacillati</taxon>
        <taxon>Cyanobacteriota</taxon>
        <taxon>Cyanophyceae</taxon>
        <taxon>Nostocales</taxon>
        <taxon>Scytonemataceae</taxon>
        <taxon>Scytonema</taxon>
    </lineage>
</organism>
<dbReference type="RefSeq" id="WP_017744295.1">
    <property type="nucleotide sequence ID" value="NZ_KQ976354.1"/>
</dbReference>
<dbReference type="InterPro" id="IPR011990">
    <property type="entry name" value="TPR-like_helical_dom_sf"/>
</dbReference>
<reference evidence="3 4" key="1">
    <citation type="journal article" date="2013" name="Genome Biol. Evol.">
        <title>Genomes of Stigonematalean cyanobacteria (subsection V) and the evolution of oxygenic photosynthesis from prokaryotes to plastids.</title>
        <authorList>
            <person name="Dagan T."/>
            <person name="Roettger M."/>
            <person name="Stucken K."/>
            <person name="Landan G."/>
            <person name="Koch R."/>
            <person name="Major P."/>
            <person name="Gould S.B."/>
            <person name="Goremykin V.V."/>
            <person name="Rippka R."/>
            <person name="Tandeau de Marsac N."/>
            <person name="Gugger M."/>
            <person name="Lockhart P.J."/>
            <person name="Allen J.F."/>
            <person name="Brune I."/>
            <person name="Maus I."/>
            <person name="Puhler A."/>
            <person name="Martin W.F."/>
        </authorList>
    </citation>
    <scope>NUCLEOTIDE SEQUENCE [LARGE SCALE GENOMIC DNA]</scope>
    <source>
        <strain evidence="3 4">PCC 7110</strain>
    </source>
</reference>
<dbReference type="Proteomes" id="UP000076925">
    <property type="component" value="Unassembled WGS sequence"/>
</dbReference>
<keyword evidence="4" id="KW-1185">Reference proteome</keyword>
<proteinExistence type="predicted"/>
<accession>A0A139WX63</accession>
<evidence type="ECO:0000313" key="4">
    <source>
        <dbReference type="Proteomes" id="UP000076925"/>
    </source>
</evidence>
<keyword evidence="2" id="KW-0812">Transmembrane</keyword>
<evidence type="ECO:0000256" key="1">
    <source>
        <dbReference type="SAM" id="MobiDB-lite"/>
    </source>
</evidence>
<dbReference type="STRING" id="128403.WA1_46135"/>
<dbReference type="EMBL" id="ANNX02000047">
    <property type="protein sequence ID" value="KYC37028.1"/>
    <property type="molecule type" value="Genomic_DNA"/>
</dbReference>
<feature type="region of interest" description="Disordered" evidence="1">
    <location>
        <begin position="570"/>
        <end position="618"/>
    </location>
</feature>
<keyword evidence="2" id="KW-0472">Membrane</keyword>
<dbReference type="Gene3D" id="3.40.50.300">
    <property type="entry name" value="P-loop containing nucleotide triphosphate hydrolases"/>
    <property type="match status" value="1"/>
</dbReference>
<feature type="region of interest" description="Disordered" evidence="1">
    <location>
        <begin position="507"/>
        <end position="527"/>
    </location>
</feature>
<protein>
    <recommendedName>
        <fullName evidence="5">AAA+ ATPase domain-containing protein</fullName>
    </recommendedName>
</protein>
<dbReference type="Gene3D" id="1.25.40.10">
    <property type="entry name" value="Tetratricopeptide repeat domain"/>
    <property type="match status" value="1"/>
</dbReference>
<keyword evidence="2" id="KW-1133">Transmembrane helix</keyword>
<dbReference type="SUPFAM" id="SSF52540">
    <property type="entry name" value="P-loop containing nucleoside triphosphate hydrolases"/>
    <property type="match status" value="1"/>
</dbReference>
<evidence type="ECO:0008006" key="5">
    <source>
        <dbReference type="Google" id="ProtNLM"/>
    </source>
</evidence>
<sequence length="955" mass="104466">MQGTISQSAGNHAIQFGYVGQIESLSVDNRSQQATGNGILQVQIGSITGSTVNVSHGEQQQSPQLRSLPVLLVPRSFPLLLGRREEVKVAVNALPYDQPVEFYGSPGIGKTALLRHLAHHPSITPAFSDGIVYHHSTRHQPVSDLLQILFNAFHESSVPFKSTDIQIRHAFQEKRILIILEVAKLNGEELENLLNSLPSCTFLVTSQERQLWGEGHSVGLHGLHLNDAVSLVARELGRTLSPEERLVAEKLCTALQGHPLRILQTVALVREDNISLALMQERIQSTTSTLGWVEQLLASLQKPQKLIVTALAALGGVALGVELLENLTEIPQVKLVLETLTRRNLLQVDGSRYSLSNNLIEYIQQHWNLTPFLEKATTYFTTWIQQQTTPQSLLEECDAILQVLEWAVKVGRWSDVICLGRGIEGTLALSGQWGTWQIVLQHLLQAARVLGDPAVEAFALHQLGTRSLCLSEVTQARDYLTQALRIRESLNDQIGAEVTRHNLEFLLEPPLPPQTKPQSESAVSPPRTRDPLLFKGSLAVLLLTLGGLLFLILWFLYSKPQAQDYSTTQIPIPSKTPVPTETPIQTTPPTTTPVPTETPIQTTPPTETPVPTPTHSPTITQPETPTLQSLSLNQSSVIGGATVEGRVILSHPAPESGVIVNLNSRNSSLARVAPSSLKVEAGNKEASFEIFTSSDGNNSLNAGIVEITATYAGVTRITSLMIESEKLPKPEISSIRLEQGRIPWGKKVKGAVTLKSTAPDDGVIIIFTSDEPSLATILPSSLKIEAGNTTAPFEVLTSMNDRNFLKDKIVEIAASLEGGESRQTEKLSIYTENISPRLQSLHVENGNGVKIESLTWSRRITTVQGKLTLNQPDPNRDIAIALTGRNVKVQETVTVKAGETTAIFPIRILGFDENQQPINFVEIKASYKKMTVTATLKVVKIVPKIPLIKVPLRSP</sequence>
<name>A0A139WX63_9CYAN</name>